<evidence type="ECO:0000313" key="2">
    <source>
        <dbReference type="Proteomes" id="UP000194143"/>
    </source>
</evidence>
<dbReference type="EMBL" id="CP021061">
    <property type="protein sequence ID" value="ARP59086.1"/>
    <property type="molecule type" value="Genomic_DNA"/>
</dbReference>
<keyword evidence="2" id="KW-1185">Reference proteome</keyword>
<reference evidence="1 2" key="1">
    <citation type="submission" date="2017-04" db="EMBL/GenBank/DDBJ databases">
        <title>Complete Genome Sequence of Bacillus thuringiensis type Strain ATCC 10792.</title>
        <authorList>
            <person name="Oh D.-H."/>
            <person name="Park B.-J."/>
            <person name="Shuai W."/>
            <person name="Chelliah R."/>
        </authorList>
    </citation>
    <scope>NUCLEOTIDE SEQUENCE [LARGE SCALE GENOMIC DNA]</scope>
    <source>
        <strain evidence="1 2">ATCC 10792</strain>
    </source>
</reference>
<proteinExistence type="predicted"/>
<dbReference type="GeneID" id="67470026"/>
<dbReference type="Proteomes" id="UP000194143">
    <property type="component" value="Chromosome"/>
</dbReference>
<organism evidence="1 2">
    <name type="scientific">Bacillus thuringiensis</name>
    <dbReference type="NCBI Taxonomy" id="1428"/>
    <lineage>
        <taxon>Bacteria</taxon>
        <taxon>Bacillati</taxon>
        <taxon>Bacillota</taxon>
        <taxon>Bacilli</taxon>
        <taxon>Bacillales</taxon>
        <taxon>Bacillaceae</taxon>
        <taxon>Bacillus</taxon>
        <taxon>Bacillus cereus group</taxon>
    </lineage>
</organism>
<protein>
    <submittedName>
        <fullName evidence="1">Uncharacterized protein</fullName>
    </submittedName>
</protein>
<dbReference type="RefSeq" id="WP_000196709.1">
    <property type="nucleotide sequence ID" value="NZ_CP021061.1"/>
</dbReference>
<evidence type="ECO:0000313" key="1">
    <source>
        <dbReference type="EMBL" id="ARP59086.1"/>
    </source>
</evidence>
<name>A0A1W6WR92_BACTU</name>
<dbReference type="AlphaFoldDB" id="A0A1W6WR92"/>
<gene>
    <name evidence="1" type="ORF">CAB88_19295</name>
</gene>
<sequence length="73" mass="9143">MTRHYLINTLVNWRESIEKFHMNYSLQHLKDHWQMSDEEALETYQEELVPLLSMGYNWYEYKHPKLRELLGEW</sequence>
<accession>A0A1W6WR92</accession>